<dbReference type="PANTHER" id="PTHR43877">
    <property type="entry name" value="AMINOALKYLPHOSPHONATE N-ACETYLTRANSFERASE-RELATED-RELATED"/>
    <property type="match status" value="1"/>
</dbReference>
<dbReference type="PANTHER" id="PTHR43877:SF2">
    <property type="entry name" value="AMINOALKYLPHOSPHONATE N-ACETYLTRANSFERASE-RELATED"/>
    <property type="match status" value="1"/>
</dbReference>
<protein>
    <submittedName>
        <fullName evidence="4">GNAT family N-acetyltransferase</fullName>
        <ecNumber evidence="4">2.3.1.-</ecNumber>
    </submittedName>
</protein>
<organism evidence="4 5">
    <name type="scientific">Weissella ceti</name>
    <dbReference type="NCBI Taxonomy" id="759620"/>
    <lineage>
        <taxon>Bacteria</taxon>
        <taxon>Bacillati</taxon>
        <taxon>Bacillota</taxon>
        <taxon>Bacilli</taxon>
        <taxon>Lactobacillales</taxon>
        <taxon>Lactobacillaceae</taxon>
        <taxon>Weissella</taxon>
    </lineage>
</organism>
<dbReference type="InterPro" id="IPR000182">
    <property type="entry name" value="GNAT_dom"/>
</dbReference>
<keyword evidence="2 4" id="KW-0012">Acyltransferase</keyword>
<evidence type="ECO:0000256" key="2">
    <source>
        <dbReference type="ARBA" id="ARBA00023315"/>
    </source>
</evidence>
<evidence type="ECO:0000313" key="5">
    <source>
        <dbReference type="Proteomes" id="UP001526225"/>
    </source>
</evidence>
<reference evidence="4 5" key="1">
    <citation type="submission" date="2022-10" db="EMBL/GenBank/DDBJ databases">
        <title>Weissella fermenti sp. nov., isolated from fermented cabbage.</title>
        <authorList>
            <person name="Lee J.K."/>
            <person name="Baek J.H."/>
            <person name="Choi D.G."/>
            <person name="Kim J.M."/>
            <person name="Jeon C.O."/>
        </authorList>
    </citation>
    <scope>NUCLEOTIDE SEQUENCE [LARGE SCALE GENOMIC DNA]</scope>
    <source>
        <strain evidence="4 5">KACC 18534</strain>
    </source>
</reference>
<evidence type="ECO:0000259" key="3">
    <source>
        <dbReference type="PROSITE" id="PS51186"/>
    </source>
</evidence>
<dbReference type="RefSeq" id="WP_213408847.1">
    <property type="nucleotide sequence ID" value="NZ_CP074441.1"/>
</dbReference>
<dbReference type="GO" id="GO:0016746">
    <property type="term" value="F:acyltransferase activity"/>
    <property type="evidence" value="ECO:0007669"/>
    <property type="project" value="UniProtKB-KW"/>
</dbReference>
<feature type="domain" description="N-acetyltransferase" evidence="3">
    <location>
        <begin position="33"/>
        <end position="185"/>
    </location>
</feature>
<keyword evidence="1 4" id="KW-0808">Transferase</keyword>
<sequence>MWNAFKRWLESRRQQVVVETEVETTQEVQVNGFSFRMMTADFEDIDDLVALEQTVYGESLAWTGDIFRDDLQNKPERQYIILRQPETNSLVGYIGLEVLPDANQVHITSVTIAPHWQGRAVGTFLMTYIMLWAQREAFAEAYLEVRASDEDAQRFYGRLGFEQTDVLADYYDIGEDAYVMHHALDRYQGDFG</sequence>
<gene>
    <name evidence="4" type="ORF">OIT44_04470</name>
</gene>
<dbReference type="Pfam" id="PF00583">
    <property type="entry name" value="Acetyltransf_1"/>
    <property type="match status" value="1"/>
</dbReference>
<name>A0ABT3E4J6_9LACO</name>
<dbReference type="InterPro" id="IPR050832">
    <property type="entry name" value="Bact_Acetyltransf"/>
</dbReference>
<comment type="caution">
    <text evidence="4">The sequence shown here is derived from an EMBL/GenBank/DDBJ whole genome shotgun (WGS) entry which is preliminary data.</text>
</comment>
<keyword evidence="5" id="KW-1185">Reference proteome</keyword>
<dbReference type="Proteomes" id="UP001526225">
    <property type="component" value="Unassembled WGS sequence"/>
</dbReference>
<accession>A0ABT3E4J6</accession>
<proteinExistence type="predicted"/>
<dbReference type="EMBL" id="JAOZFE010000004">
    <property type="protein sequence ID" value="MCW0953330.1"/>
    <property type="molecule type" value="Genomic_DNA"/>
</dbReference>
<evidence type="ECO:0000256" key="1">
    <source>
        <dbReference type="ARBA" id="ARBA00022679"/>
    </source>
</evidence>
<evidence type="ECO:0000313" key="4">
    <source>
        <dbReference type="EMBL" id="MCW0953330.1"/>
    </source>
</evidence>
<dbReference type="PROSITE" id="PS51186">
    <property type="entry name" value="GNAT"/>
    <property type="match status" value="1"/>
</dbReference>
<dbReference type="InterPro" id="IPR016181">
    <property type="entry name" value="Acyl_CoA_acyltransferase"/>
</dbReference>
<dbReference type="SUPFAM" id="SSF55729">
    <property type="entry name" value="Acyl-CoA N-acyltransferases (Nat)"/>
    <property type="match status" value="1"/>
</dbReference>
<dbReference type="CDD" id="cd04301">
    <property type="entry name" value="NAT_SF"/>
    <property type="match status" value="1"/>
</dbReference>
<dbReference type="Gene3D" id="3.40.630.30">
    <property type="match status" value="1"/>
</dbReference>
<dbReference type="EC" id="2.3.1.-" evidence="4"/>